<dbReference type="RefSeq" id="WP_047753706.1">
    <property type="nucleotide sequence ID" value="NZ_CP011232.1"/>
</dbReference>
<organism evidence="2 3">
    <name type="scientific">Kosmotoga pacifica</name>
    <dbReference type="NCBI Taxonomy" id="1330330"/>
    <lineage>
        <taxon>Bacteria</taxon>
        <taxon>Thermotogati</taxon>
        <taxon>Thermotogota</taxon>
        <taxon>Thermotogae</taxon>
        <taxon>Kosmotogales</taxon>
        <taxon>Kosmotogaceae</taxon>
        <taxon>Kosmotoga</taxon>
    </lineage>
</organism>
<dbReference type="Proteomes" id="UP000035159">
    <property type="component" value="Chromosome"/>
</dbReference>
<dbReference type="InterPro" id="IPR002611">
    <property type="entry name" value="IstB_ATP-bd"/>
</dbReference>
<name>A0A0G2Z922_9BACT</name>
<dbReference type="SMART" id="SM00382">
    <property type="entry name" value="AAA"/>
    <property type="match status" value="1"/>
</dbReference>
<evidence type="ECO:0000259" key="1">
    <source>
        <dbReference type="SMART" id="SM00382"/>
    </source>
</evidence>
<dbReference type="PANTHER" id="PTHR30050:SF4">
    <property type="entry name" value="ATP-BINDING PROTEIN RV3427C IN INSERTION SEQUENCE-RELATED"/>
    <property type="match status" value="1"/>
</dbReference>
<dbReference type="PANTHER" id="PTHR30050">
    <property type="entry name" value="CHROMOSOMAL REPLICATION INITIATOR PROTEIN DNAA"/>
    <property type="match status" value="1"/>
</dbReference>
<dbReference type="AlphaFoldDB" id="A0A0G2Z922"/>
<keyword evidence="3" id="KW-1185">Reference proteome</keyword>
<gene>
    <name evidence="2" type="ORF">IX53_00630</name>
</gene>
<protein>
    <recommendedName>
        <fullName evidence="1">AAA+ ATPase domain-containing protein</fullName>
    </recommendedName>
</protein>
<sequence>MLYFQPENDIYGPYSFKCPRYAKWKKQVELEKKVMEAIPKKFWDKNFDNYIPVSEDTKTALEVCRKYSSAKAWRTGSNLIILGTYGIGKTHLAAAIVRFAITQGDNAVLVTAPSLASGSIEDIRERFKHIRNVELIVIDDFSNEAEHKLVAGEIFELINYRYEAECGLVITSNLTPSNLKEALGDRVFDRILERTLILHIKDVDSYRKRKREKYLEWMD</sequence>
<dbReference type="GO" id="GO:0005524">
    <property type="term" value="F:ATP binding"/>
    <property type="evidence" value="ECO:0007669"/>
    <property type="project" value="InterPro"/>
</dbReference>
<reference evidence="2 3" key="1">
    <citation type="submission" date="2015-04" db="EMBL/GenBank/DDBJ databases">
        <title>Complete Genome Sequence of Kosmotoga pacifica SLHLJ1.</title>
        <authorList>
            <person name="Jiang L.J."/>
            <person name="Shao Z.Z."/>
            <person name="Jebbar M."/>
        </authorList>
    </citation>
    <scope>NUCLEOTIDE SEQUENCE [LARGE SCALE GENOMIC DNA]</scope>
    <source>
        <strain evidence="2 3">SLHLJ1</strain>
    </source>
</reference>
<dbReference type="CDD" id="cd00009">
    <property type="entry name" value="AAA"/>
    <property type="match status" value="1"/>
</dbReference>
<dbReference type="Pfam" id="PF01695">
    <property type="entry name" value="IstB_IS21"/>
    <property type="match status" value="1"/>
</dbReference>
<dbReference type="Gene3D" id="3.40.50.300">
    <property type="entry name" value="P-loop containing nucleotide triphosphate hydrolases"/>
    <property type="match status" value="1"/>
</dbReference>
<dbReference type="GO" id="GO:0006260">
    <property type="term" value="P:DNA replication"/>
    <property type="evidence" value="ECO:0007669"/>
    <property type="project" value="TreeGrafter"/>
</dbReference>
<dbReference type="STRING" id="1330330.IX53_00630"/>
<accession>A0A0G2Z922</accession>
<feature type="domain" description="AAA+ ATPase" evidence="1">
    <location>
        <begin position="75"/>
        <end position="198"/>
    </location>
</feature>
<dbReference type="InterPro" id="IPR027417">
    <property type="entry name" value="P-loop_NTPase"/>
</dbReference>
<proteinExistence type="predicted"/>
<evidence type="ECO:0000313" key="3">
    <source>
        <dbReference type="Proteomes" id="UP000035159"/>
    </source>
</evidence>
<dbReference type="InterPro" id="IPR003593">
    <property type="entry name" value="AAA+_ATPase"/>
</dbReference>
<dbReference type="KEGG" id="kpf:IX53_00630"/>
<dbReference type="EMBL" id="CP011232">
    <property type="protein sequence ID" value="AKI96571.1"/>
    <property type="molecule type" value="Genomic_DNA"/>
</dbReference>
<dbReference type="PATRIC" id="fig|1330330.3.peg.119"/>
<dbReference type="SUPFAM" id="SSF52540">
    <property type="entry name" value="P-loop containing nucleoside triphosphate hydrolases"/>
    <property type="match status" value="1"/>
</dbReference>
<evidence type="ECO:0000313" key="2">
    <source>
        <dbReference type="EMBL" id="AKI96571.1"/>
    </source>
</evidence>
<dbReference type="OrthoDB" id="2052561at2"/>